<feature type="region of interest" description="Disordered" evidence="1">
    <location>
        <begin position="49"/>
        <end position="90"/>
    </location>
</feature>
<proteinExistence type="predicted"/>
<accession>A0A6C0U6A7</accession>
<name>A0A6C0U6A7_9GAMM</name>
<dbReference type="EMBL" id="CP048711">
    <property type="protein sequence ID" value="QIB67740.1"/>
    <property type="molecule type" value="Genomic_DNA"/>
</dbReference>
<gene>
    <name evidence="2" type="ORF">G3T16_17070</name>
</gene>
<dbReference type="AlphaFoldDB" id="A0A6C0U6A7"/>
<dbReference type="Proteomes" id="UP000477680">
    <property type="component" value="Chromosome"/>
</dbReference>
<feature type="compositionally biased region" description="Acidic residues" evidence="1">
    <location>
        <begin position="55"/>
        <end position="67"/>
    </location>
</feature>
<protein>
    <submittedName>
        <fullName evidence="2">Uncharacterized protein</fullName>
    </submittedName>
</protein>
<keyword evidence="3" id="KW-1185">Reference proteome</keyword>
<evidence type="ECO:0000313" key="3">
    <source>
        <dbReference type="Proteomes" id="UP000477680"/>
    </source>
</evidence>
<dbReference type="KEGG" id="kim:G3T16_17070"/>
<evidence type="ECO:0000256" key="1">
    <source>
        <dbReference type="SAM" id="MobiDB-lite"/>
    </source>
</evidence>
<organism evidence="2 3">
    <name type="scientific">Kineobactrum salinum</name>
    <dbReference type="NCBI Taxonomy" id="2708301"/>
    <lineage>
        <taxon>Bacteria</taxon>
        <taxon>Pseudomonadati</taxon>
        <taxon>Pseudomonadota</taxon>
        <taxon>Gammaproteobacteria</taxon>
        <taxon>Cellvibrionales</taxon>
        <taxon>Halieaceae</taxon>
        <taxon>Kineobactrum</taxon>
    </lineage>
</organism>
<sequence length="90" mass="9764">MKLVKKTADYSIFQRGDERYAVKDVYKQPINGEDKVRILTTEGLVKVTAPKAPAPEEEPAAEEEVVAEESSAAEEAPAEEAAEAEGEGEK</sequence>
<reference evidence="2 3" key="1">
    <citation type="submission" date="2020-02" db="EMBL/GenBank/DDBJ databases">
        <title>Genome sequencing for Kineobactrum sp. M2.</title>
        <authorList>
            <person name="Park S.-J."/>
        </authorList>
    </citation>
    <scope>NUCLEOTIDE SEQUENCE [LARGE SCALE GENOMIC DNA]</scope>
    <source>
        <strain evidence="2 3">M2</strain>
    </source>
</reference>
<dbReference type="RefSeq" id="WP_163497165.1">
    <property type="nucleotide sequence ID" value="NZ_CP048711.1"/>
</dbReference>
<feature type="compositionally biased region" description="Acidic residues" evidence="1">
    <location>
        <begin position="76"/>
        <end position="90"/>
    </location>
</feature>
<evidence type="ECO:0000313" key="2">
    <source>
        <dbReference type="EMBL" id="QIB67740.1"/>
    </source>
</evidence>